<dbReference type="AlphaFoldDB" id="A0A5C6FCV3"/>
<evidence type="ECO:0000256" key="1">
    <source>
        <dbReference type="SAM" id="Phobius"/>
    </source>
</evidence>
<dbReference type="EMBL" id="SJPZ01000008">
    <property type="protein sequence ID" value="TWU59533.1"/>
    <property type="molecule type" value="Genomic_DNA"/>
</dbReference>
<dbReference type="Proteomes" id="UP000316476">
    <property type="component" value="Unassembled WGS sequence"/>
</dbReference>
<name>A0A5C6FCV3_9PLAN</name>
<comment type="caution">
    <text evidence="2">The sequence shown here is derived from an EMBL/GenBank/DDBJ whole genome shotgun (WGS) entry which is preliminary data.</text>
</comment>
<keyword evidence="1" id="KW-0812">Transmembrane</keyword>
<protein>
    <submittedName>
        <fullName evidence="2">Uncharacterized protein</fullName>
    </submittedName>
</protein>
<feature type="transmembrane region" description="Helical" evidence="1">
    <location>
        <begin position="66"/>
        <end position="91"/>
    </location>
</feature>
<organism evidence="2 3">
    <name type="scientific">Crateriforma conspicua</name>
    <dbReference type="NCBI Taxonomy" id="2527996"/>
    <lineage>
        <taxon>Bacteria</taxon>
        <taxon>Pseudomonadati</taxon>
        <taxon>Planctomycetota</taxon>
        <taxon>Planctomycetia</taxon>
        <taxon>Planctomycetales</taxon>
        <taxon>Planctomycetaceae</taxon>
        <taxon>Crateriforma</taxon>
    </lineage>
</organism>
<evidence type="ECO:0000313" key="2">
    <source>
        <dbReference type="EMBL" id="TWU59533.1"/>
    </source>
</evidence>
<gene>
    <name evidence="2" type="ORF">V7x_55790</name>
</gene>
<keyword evidence="1" id="KW-1133">Transmembrane helix</keyword>
<dbReference type="RefSeq" id="WP_197138567.1">
    <property type="nucleotide sequence ID" value="NZ_SJPZ01000008.1"/>
</dbReference>
<proteinExistence type="predicted"/>
<feature type="transmembrane region" description="Helical" evidence="1">
    <location>
        <begin position="6"/>
        <end position="28"/>
    </location>
</feature>
<reference evidence="2 3" key="1">
    <citation type="submission" date="2019-02" db="EMBL/GenBank/DDBJ databases">
        <title>Deep-cultivation of Planctomycetes and their phenomic and genomic characterization uncovers novel biology.</title>
        <authorList>
            <person name="Wiegand S."/>
            <person name="Jogler M."/>
            <person name="Boedeker C."/>
            <person name="Pinto D."/>
            <person name="Vollmers J."/>
            <person name="Rivas-Marin E."/>
            <person name="Kohn T."/>
            <person name="Peeters S.H."/>
            <person name="Heuer A."/>
            <person name="Rast P."/>
            <person name="Oberbeckmann S."/>
            <person name="Bunk B."/>
            <person name="Jeske O."/>
            <person name="Meyerdierks A."/>
            <person name="Storesund J.E."/>
            <person name="Kallscheuer N."/>
            <person name="Luecker S."/>
            <person name="Lage O.M."/>
            <person name="Pohl T."/>
            <person name="Merkel B.J."/>
            <person name="Hornburger P."/>
            <person name="Mueller R.-W."/>
            <person name="Bruemmer F."/>
            <person name="Labrenz M."/>
            <person name="Spormann A.M."/>
            <person name="Op Den Camp H."/>
            <person name="Overmann J."/>
            <person name="Amann R."/>
            <person name="Jetten M.S.M."/>
            <person name="Mascher T."/>
            <person name="Medema M.H."/>
            <person name="Devos D.P."/>
            <person name="Kaster A.-K."/>
            <person name="Ovreas L."/>
            <person name="Rohde M."/>
            <person name="Galperin M.Y."/>
            <person name="Jogler C."/>
        </authorList>
    </citation>
    <scope>NUCLEOTIDE SEQUENCE [LARGE SCALE GENOMIC DNA]</scope>
    <source>
        <strain evidence="2 3">V7</strain>
    </source>
</reference>
<keyword evidence="1" id="KW-0472">Membrane</keyword>
<feature type="transmembrane region" description="Helical" evidence="1">
    <location>
        <begin position="40"/>
        <end position="60"/>
    </location>
</feature>
<evidence type="ECO:0000313" key="3">
    <source>
        <dbReference type="Proteomes" id="UP000316476"/>
    </source>
</evidence>
<sequence>MVAAMLFVASCISPIIVCFFVVDSLVGIERLTTHYWLHDGIVISVVFNAFGAIGFLSRIVRDNLSSYSLALFLLVSVATFLGYGFFMISLLGV</sequence>
<accession>A0A5C6FCV3</accession>